<reference evidence="1" key="1">
    <citation type="journal article" date="2014" name="Genome Announc.">
        <title>Draft Genome Sequence of Clostridium straminisolvens Strain JCM 21531T, Isolated from a Cellulose-Degrading Bacterial Community.</title>
        <authorList>
            <person name="Yuki M."/>
            <person name="Oshima K."/>
            <person name="Suda W."/>
            <person name="Sakamoto M."/>
            <person name="Kitamura K."/>
            <person name="Iida T."/>
            <person name="Hattori M."/>
            <person name="Ohkuma M."/>
        </authorList>
    </citation>
    <scope>NUCLEOTIDE SEQUENCE [LARGE SCALE GENOMIC DNA]</scope>
    <source>
        <strain evidence="1">JCM 21531</strain>
    </source>
</reference>
<keyword evidence="2" id="KW-1185">Reference proteome</keyword>
<dbReference type="AlphaFoldDB" id="W4V6M0"/>
<dbReference type="STRING" id="1294263.JCM21531_1830"/>
<proteinExistence type="predicted"/>
<sequence length="58" mass="6762">MARKKDSYYFDTFVELVDYSCQAANLLNQIMNNYKAEELPEKMKEMHAIEHSGDEASI</sequence>
<organism evidence="1 2">
    <name type="scientific">Acetivibrio straminisolvens JCM 21531</name>
    <dbReference type="NCBI Taxonomy" id="1294263"/>
    <lineage>
        <taxon>Bacteria</taxon>
        <taxon>Bacillati</taxon>
        <taxon>Bacillota</taxon>
        <taxon>Clostridia</taxon>
        <taxon>Eubacteriales</taxon>
        <taxon>Oscillospiraceae</taxon>
        <taxon>Acetivibrio</taxon>
    </lineage>
</organism>
<dbReference type="EMBL" id="BAVR01000018">
    <property type="protein sequence ID" value="GAE88389.1"/>
    <property type="molecule type" value="Genomic_DNA"/>
</dbReference>
<evidence type="ECO:0000313" key="1">
    <source>
        <dbReference type="EMBL" id="GAE88389.1"/>
    </source>
</evidence>
<dbReference type="InterPro" id="IPR038078">
    <property type="entry name" value="PhoU-like_sf"/>
</dbReference>
<accession>W4V6M0</accession>
<comment type="caution">
    <text evidence="1">The sequence shown here is derived from an EMBL/GenBank/DDBJ whole genome shotgun (WGS) entry which is preliminary data.</text>
</comment>
<protein>
    <submittedName>
        <fullName evidence="1">Phosphate transport regulator</fullName>
    </submittedName>
</protein>
<gene>
    <name evidence="1" type="ORF">JCM21531_1830</name>
</gene>
<dbReference type="Proteomes" id="UP000019109">
    <property type="component" value="Unassembled WGS sequence"/>
</dbReference>
<dbReference type="Gene3D" id="1.20.58.220">
    <property type="entry name" value="Phosphate transport system protein phou homolog 2, domain 2"/>
    <property type="match status" value="1"/>
</dbReference>
<evidence type="ECO:0000313" key="2">
    <source>
        <dbReference type="Proteomes" id="UP000019109"/>
    </source>
</evidence>
<name>W4V6M0_9FIRM</name>